<dbReference type="AlphaFoldDB" id="A0A2B1K6B1"/>
<evidence type="ECO:0000259" key="1">
    <source>
        <dbReference type="Pfam" id="PF13799"/>
    </source>
</evidence>
<dbReference type="RefSeq" id="WP_098541122.1">
    <property type="nucleotide sequence ID" value="NZ_NUYN01000029.1"/>
</dbReference>
<dbReference type="Pfam" id="PF13799">
    <property type="entry name" value="DUF4183"/>
    <property type="match status" value="1"/>
</dbReference>
<feature type="domain" description="DUF4183" evidence="1">
    <location>
        <begin position="55"/>
        <end position="110"/>
    </location>
</feature>
<evidence type="ECO:0000313" key="2">
    <source>
        <dbReference type="EMBL" id="PFN21661.1"/>
    </source>
</evidence>
<reference evidence="2 3" key="1">
    <citation type="submission" date="2017-09" db="EMBL/GenBank/DDBJ databases">
        <title>Large-scale bioinformatics analysis of Bacillus genomes uncovers conserved roles of natural products in bacterial physiology.</title>
        <authorList>
            <consortium name="Agbiome Team Llc"/>
            <person name="Bleich R.M."/>
            <person name="Grubbs K.J."/>
            <person name="Santa Maria K.C."/>
            <person name="Allen S.E."/>
            <person name="Farag S."/>
            <person name="Shank E.A."/>
            <person name="Bowers A."/>
        </authorList>
    </citation>
    <scope>NUCLEOTIDE SEQUENCE [LARGE SCALE GENOMIC DNA]</scope>
    <source>
        <strain evidence="2 3">AFS076905</strain>
    </source>
</reference>
<protein>
    <submittedName>
        <fullName evidence="2">Exosporium leader peptide</fullName>
    </submittedName>
</protein>
<dbReference type="Proteomes" id="UP000225182">
    <property type="component" value="Unassembled WGS sequence"/>
</dbReference>
<gene>
    <name evidence="2" type="ORF">COJ50_19500</name>
</gene>
<accession>A0A2B1K6B1</accession>
<dbReference type="NCBIfam" id="TIGR03720">
    <property type="entry name" value="exospor_lead"/>
    <property type="match status" value="1"/>
</dbReference>
<evidence type="ECO:0000313" key="3">
    <source>
        <dbReference type="Proteomes" id="UP000225182"/>
    </source>
</evidence>
<dbReference type="InterPro" id="IPR025237">
    <property type="entry name" value="DUF4183"/>
</dbReference>
<proteinExistence type="predicted"/>
<dbReference type="EMBL" id="NUYN01000029">
    <property type="protein sequence ID" value="PFN21661.1"/>
    <property type="molecule type" value="Genomic_DNA"/>
</dbReference>
<organism evidence="2 3">
    <name type="scientific">Bacillus cereus</name>
    <dbReference type="NCBI Taxonomy" id="1396"/>
    <lineage>
        <taxon>Bacteria</taxon>
        <taxon>Bacillati</taxon>
        <taxon>Bacillota</taxon>
        <taxon>Bacilli</taxon>
        <taxon>Bacillales</taxon>
        <taxon>Bacillaceae</taxon>
        <taxon>Bacillus</taxon>
        <taxon>Bacillus cereus group</taxon>
    </lineage>
</organism>
<name>A0A2B1K6B1_BACCE</name>
<sequence length="151" mass="16791">MDRFRRISDTQRFIDPATIGPTLPPLPSITFPTSPIGVTGPVGAIQTTNVLYFTFSDEQRLVYTNADGLPQYQITQILSPSDVSYINLFINGILQPLSSYQVVTGQLTFVSCSLICKKSTHSKTPTYNTISFFNSINIFSLRENLPHSLPK</sequence>
<comment type="caution">
    <text evidence="2">The sequence shown here is derived from an EMBL/GenBank/DDBJ whole genome shotgun (WGS) entry which is preliminary data.</text>
</comment>
<dbReference type="InterPro" id="IPR021201">
    <property type="entry name" value="Leader_pep_exosporium"/>
</dbReference>